<feature type="domain" description="DUF6535" evidence="2">
    <location>
        <begin position="48"/>
        <end position="198"/>
    </location>
</feature>
<feature type="non-terminal residue" evidence="3">
    <location>
        <position position="1"/>
    </location>
</feature>
<evidence type="ECO:0000259" key="2">
    <source>
        <dbReference type="Pfam" id="PF20153"/>
    </source>
</evidence>
<name>A0AAD7FSI5_9AGAR</name>
<gene>
    <name evidence="3" type="ORF">FB45DRAFT_1138666</name>
</gene>
<comment type="caution">
    <text evidence="3">The sequence shown here is derived from an EMBL/GenBank/DDBJ whole genome shotgun (WGS) entry which is preliminary data.</text>
</comment>
<dbReference type="Proteomes" id="UP001221142">
    <property type="component" value="Unassembled WGS sequence"/>
</dbReference>
<dbReference type="AlphaFoldDB" id="A0AAD7FSI5"/>
<keyword evidence="1" id="KW-0472">Membrane</keyword>
<dbReference type="InterPro" id="IPR045338">
    <property type="entry name" value="DUF6535"/>
</dbReference>
<protein>
    <recommendedName>
        <fullName evidence="2">DUF6535 domain-containing protein</fullName>
    </recommendedName>
</protein>
<reference evidence="3" key="1">
    <citation type="submission" date="2023-03" db="EMBL/GenBank/DDBJ databases">
        <title>Massive genome expansion in bonnet fungi (Mycena s.s.) driven by repeated elements and novel gene families across ecological guilds.</title>
        <authorList>
            <consortium name="Lawrence Berkeley National Laboratory"/>
            <person name="Harder C.B."/>
            <person name="Miyauchi S."/>
            <person name="Viragh M."/>
            <person name="Kuo A."/>
            <person name="Thoen E."/>
            <person name="Andreopoulos B."/>
            <person name="Lu D."/>
            <person name="Skrede I."/>
            <person name="Drula E."/>
            <person name="Henrissat B."/>
            <person name="Morin E."/>
            <person name="Kohler A."/>
            <person name="Barry K."/>
            <person name="LaButti K."/>
            <person name="Morin E."/>
            <person name="Salamov A."/>
            <person name="Lipzen A."/>
            <person name="Mereny Z."/>
            <person name="Hegedus B."/>
            <person name="Baldrian P."/>
            <person name="Stursova M."/>
            <person name="Weitz H."/>
            <person name="Taylor A."/>
            <person name="Grigoriev I.V."/>
            <person name="Nagy L.G."/>
            <person name="Martin F."/>
            <person name="Kauserud H."/>
        </authorList>
    </citation>
    <scope>NUCLEOTIDE SEQUENCE</scope>
    <source>
        <strain evidence="3">9284</strain>
    </source>
</reference>
<evidence type="ECO:0000256" key="1">
    <source>
        <dbReference type="SAM" id="Phobius"/>
    </source>
</evidence>
<sequence>LDTKDQRFIDKLQKCLKGIVDENKEQITKLLNEFVPKKPAVDKKTEFWNAYKAVSDEYDREYQQKYGTDLDTSLIFAGLFSAVSSAFIIQIQPEIQGTPGTPVTPVPHTVLAAQTLLYVSLSATLLAALLAVLGKQWLMYYSLAGESRGTIAERGLERQRKHDGLRRWKFEAIMQMFPLMLQFALLIFAVALSIYLWTVHHVLAITVLAFTVVGFGSYSGFLISAMISKDSPFQNP</sequence>
<keyword evidence="1" id="KW-0812">Transmembrane</keyword>
<keyword evidence="4" id="KW-1185">Reference proteome</keyword>
<dbReference type="Pfam" id="PF20153">
    <property type="entry name" value="DUF6535"/>
    <property type="match status" value="1"/>
</dbReference>
<feature type="transmembrane region" description="Helical" evidence="1">
    <location>
        <begin position="176"/>
        <end position="197"/>
    </location>
</feature>
<dbReference type="EMBL" id="JARKIF010000006">
    <property type="protein sequence ID" value="KAJ7636767.1"/>
    <property type="molecule type" value="Genomic_DNA"/>
</dbReference>
<evidence type="ECO:0000313" key="3">
    <source>
        <dbReference type="EMBL" id="KAJ7636767.1"/>
    </source>
</evidence>
<feature type="non-terminal residue" evidence="3">
    <location>
        <position position="236"/>
    </location>
</feature>
<feature type="transmembrane region" description="Helical" evidence="1">
    <location>
        <begin position="203"/>
        <end position="227"/>
    </location>
</feature>
<feature type="transmembrane region" description="Helical" evidence="1">
    <location>
        <begin position="111"/>
        <end position="133"/>
    </location>
</feature>
<proteinExistence type="predicted"/>
<keyword evidence="1" id="KW-1133">Transmembrane helix</keyword>
<evidence type="ECO:0000313" key="4">
    <source>
        <dbReference type="Proteomes" id="UP001221142"/>
    </source>
</evidence>
<organism evidence="3 4">
    <name type="scientific">Roridomyces roridus</name>
    <dbReference type="NCBI Taxonomy" id="1738132"/>
    <lineage>
        <taxon>Eukaryota</taxon>
        <taxon>Fungi</taxon>
        <taxon>Dikarya</taxon>
        <taxon>Basidiomycota</taxon>
        <taxon>Agaricomycotina</taxon>
        <taxon>Agaricomycetes</taxon>
        <taxon>Agaricomycetidae</taxon>
        <taxon>Agaricales</taxon>
        <taxon>Marasmiineae</taxon>
        <taxon>Mycenaceae</taxon>
        <taxon>Roridomyces</taxon>
    </lineage>
</organism>
<accession>A0AAD7FSI5</accession>
<feature type="transmembrane region" description="Helical" evidence="1">
    <location>
        <begin position="70"/>
        <end position="91"/>
    </location>
</feature>